<name>E4V531_ARTGP</name>
<accession>E4V531</accession>
<proteinExistence type="predicted"/>
<dbReference type="EMBL" id="DS989829">
    <property type="protein sequence ID" value="EFR05105.1"/>
    <property type="molecule type" value="Genomic_DNA"/>
</dbReference>
<dbReference type="eggNOG" id="ENOG502SMEB">
    <property type="taxonomic scope" value="Eukaryota"/>
</dbReference>
<evidence type="ECO:0000313" key="2">
    <source>
        <dbReference type="EMBL" id="EFR05105.1"/>
    </source>
</evidence>
<protein>
    <submittedName>
        <fullName evidence="2">Uncharacterized protein</fullName>
    </submittedName>
</protein>
<dbReference type="Proteomes" id="UP000002669">
    <property type="component" value="Unassembled WGS sequence"/>
</dbReference>
<sequence length="280" mass="32188">MPELCDISYSREECIAAVRGYYQFLTTLYLKEGDILEPPEGGWPSVTPSAIQQLGKTDEVASLLRYLPYIRQPGNGGPQSFPYSYFANWEDACAYMDQGKSNPEGIKVCSEGYDINNVPPHVIGLTSGGRNNFLLLLDTELGVIYWPECHGDIQHDDDTPWERVWDDPYDYALISEVEWRAEGAYWAIPDFFEILKDQFRRLLFVPTNTLTVIDVYHYGDLSGFVEFLQGIYREHGWPDLEQYNKFECLKDIRKRLMEKYPDNVDPNEDPHGGSNEGPNE</sequence>
<dbReference type="OrthoDB" id="4166971at2759"/>
<dbReference type="RefSeq" id="XP_003169940.1">
    <property type="nucleotide sequence ID" value="XM_003169892.1"/>
</dbReference>
<feature type="region of interest" description="Disordered" evidence="1">
    <location>
        <begin position="260"/>
        <end position="280"/>
    </location>
</feature>
<evidence type="ECO:0000313" key="3">
    <source>
        <dbReference type="Proteomes" id="UP000002669"/>
    </source>
</evidence>
<dbReference type="STRING" id="535722.E4V531"/>
<dbReference type="OMA" id="VIYWPEC"/>
<keyword evidence="3" id="KW-1185">Reference proteome</keyword>
<evidence type="ECO:0000256" key="1">
    <source>
        <dbReference type="SAM" id="MobiDB-lite"/>
    </source>
</evidence>
<dbReference type="VEuPathDB" id="FungiDB:MGYG_08114"/>
<dbReference type="InParanoid" id="E4V531"/>
<organism evidence="3">
    <name type="scientific">Arthroderma gypseum (strain ATCC MYA-4604 / CBS 118893)</name>
    <name type="common">Microsporum gypseum</name>
    <dbReference type="NCBI Taxonomy" id="535722"/>
    <lineage>
        <taxon>Eukaryota</taxon>
        <taxon>Fungi</taxon>
        <taxon>Dikarya</taxon>
        <taxon>Ascomycota</taxon>
        <taxon>Pezizomycotina</taxon>
        <taxon>Eurotiomycetes</taxon>
        <taxon>Eurotiomycetidae</taxon>
        <taxon>Onygenales</taxon>
        <taxon>Arthrodermataceae</taxon>
        <taxon>Nannizzia</taxon>
    </lineage>
</organism>
<dbReference type="AlphaFoldDB" id="E4V531"/>
<reference evidence="3" key="1">
    <citation type="journal article" date="2012" name="MBio">
        <title>Comparative genome analysis of Trichophyton rubrum and related dermatophytes reveals candidate genes involved in infection.</title>
        <authorList>
            <person name="Martinez D.A."/>
            <person name="Oliver B.G."/>
            <person name="Graeser Y."/>
            <person name="Goldberg J.M."/>
            <person name="Li W."/>
            <person name="Martinez-Rossi N.M."/>
            <person name="Monod M."/>
            <person name="Shelest E."/>
            <person name="Barton R.C."/>
            <person name="Birch E."/>
            <person name="Brakhage A.A."/>
            <person name="Chen Z."/>
            <person name="Gurr S.J."/>
            <person name="Heiman D."/>
            <person name="Heitman J."/>
            <person name="Kosti I."/>
            <person name="Rossi A."/>
            <person name="Saif S."/>
            <person name="Samalova M."/>
            <person name="Saunders C.W."/>
            <person name="Shea T."/>
            <person name="Summerbell R.C."/>
            <person name="Xu J."/>
            <person name="Young S."/>
            <person name="Zeng Q."/>
            <person name="Birren B.W."/>
            <person name="Cuomo C.A."/>
            <person name="White T.C."/>
        </authorList>
    </citation>
    <scope>NUCLEOTIDE SEQUENCE [LARGE SCALE GENOMIC DNA]</scope>
    <source>
        <strain evidence="3">ATCC MYA-4604 / CBS 118893</strain>
    </source>
</reference>
<gene>
    <name evidence="2" type="ORF">MGYG_08114</name>
</gene>
<dbReference type="GeneID" id="10025174"/>
<dbReference type="HOGENOM" id="CLU_054614_2_0_1"/>